<dbReference type="Pfam" id="PF13503">
    <property type="entry name" value="DUF4123"/>
    <property type="match status" value="1"/>
</dbReference>
<accession>A0A2S5KL82</accession>
<dbReference type="InterPro" id="IPR025391">
    <property type="entry name" value="DUF4123"/>
</dbReference>
<dbReference type="OrthoDB" id="955748at2"/>
<feature type="domain" description="DUF4123" evidence="1">
    <location>
        <begin position="40"/>
        <end position="153"/>
    </location>
</feature>
<name>A0A2S5KL82_9PROT</name>
<reference evidence="2 3" key="1">
    <citation type="submission" date="2018-02" db="EMBL/GenBank/DDBJ databases">
        <title>novel marine gammaproteobacteria from coastal saline agro ecosystem.</title>
        <authorList>
            <person name="Krishnan R."/>
            <person name="Ramesh Kumar N."/>
        </authorList>
    </citation>
    <scope>NUCLEOTIDE SEQUENCE [LARGE SCALE GENOMIC DNA]</scope>
    <source>
        <strain evidence="2 3">228</strain>
    </source>
</reference>
<sequence>MKSVRTVSVLLDDLDRPFYRHTPYQHLHDWLKALPADLQLYAVLSGTSDAQPVALYEREDGEQYLHPLYTQEAYHNWRQVMPYLVPLSRTSPFLDWVARTEVQDWGWLCSSPLPSRELIPHLAGLTQALTEEGKAVFFRYWDGHFFRMILRLLQHDGHFLLPPVAQYWINSTVFTFQPDRYRRPRPSPWWTIPAQVMRGLEQEDPGPVVSNMIKYLQEQQTRLYYSVPLPVLEAKVNSFYSQWRLHHGCDDGERLLNGLCQYLYEDMQI</sequence>
<comment type="caution">
    <text evidence="2">The sequence shown here is derived from an EMBL/GenBank/DDBJ whole genome shotgun (WGS) entry which is preliminary data.</text>
</comment>
<organism evidence="2 3">
    <name type="scientific">Proteobacteria bacterium 228</name>
    <dbReference type="NCBI Taxonomy" id="2083153"/>
    <lineage>
        <taxon>Bacteria</taxon>
        <taxon>Pseudomonadati</taxon>
        <taxon>Pseudomonadota</taxon>
    </lineage>
</organism>
<gene>
    <name evidence="2" type="ORF">C4K68_19535</name>
</gene>
<proteinExistence type="predicted"/>
<protein>
    <recommendedName>
        <fullName evidence="1">DUF4123 domain-containing protein</fullName>
    </recommendedName>
</protein>
<dbReference type="Proteomes" id="UP000238196">
    <property type="component" value="Unassembled WGS sequence"/>
</dbReference>
<dbReference type="EMBL" id="PRLP01000082">
    <property type="protein sequence ID" value="PPC75597.1"/>
    <property type="molecule type" value="Genomic_DNA"/>
</dbReference>
<evidence type="ECO:0000313" key="2">
    <source>
        <dbReference type="EMBL" id="PPC75597.1"/>
    </source>
</evidence>
<evidence type="ECO:0000313" key="3">
    <source>
        <dbReference type="Proteomes" id="UP000238196"/>
    </source>
</evidence>
<dbReference type="AlphaFoldDB" id="A0A2S5KL82"/>
<evidence type="ECO:0000259" key="1">
    <source>
        <dbReference type="Pfam" id="PF13503"/>
    </source>
</evidence>